<comment type="similarity">
    <text evidence="2">Belongs to the Nudix hydrolase family.</text>
</comment>
<dbReference type="InterPro" id="IPR047127">
    <property type="entry name" value="MutT-like"/>
</dbReference>
<keyword evidence="9" id="KW-0234">DNA repair</keyword>
<dbReference type="GO" id="GO:0035539">
    <property type="term" value="F:8-oxo-7,8-dihydrodeoxyguanosine triphosphate pyrophosphatase activity"/>
    <property type="evidence" value="ECO:0007669"/>
    <property type="project" value="UniProtKB-EC"/>
</dbReference>
<evidence type="ECO:0000256" key="5">
    <source>
        <dbReference type="ARBA" id="ARBA00022723"/>
    </source>
</evidence>
<accession>A0A448HH22</accession>
<evidence type="ECO:0000256" key="7">
    <source>
        <dbReference type="ARBA" id="ARBA00022801"/>
    </source>
</evidence>
<keyword evidence="3" id="KW-0515">Mutator protein</keyword>
<evidence type="ECO:0000256" key="11">
    <source>
        <dbReference type="ARBA" id="ARBA00038905"/>
    </source>
</evidence>
<dbReference type="GO" id="GO:0046872">
    <property type="term" value="F:metal ion binding"/>
    <property type="evidence" value="ECO:0007669"/>
    <property type="project" value="UniProtKB-KW"/>
</dbReference>
<dbReference type="AlphaFoldDB" id="A0A448HH22"/>
<dbReference type="Proteomes" id="UP000266895">
    <property type="component" value="Chromosome"/>
</dbReference>
<dbReference type="PANTHER" id="PTHR47707:SF1">
    <property type="entry name" value="NUDIX HYDROLASE FAMILY PROTEIN"/>
    <property type="match status" value="1"/>
</dbReference>
<dbReference type="Pfam" id="PF00293">
    <property type="entry name" value="NUDIX"/>
    <property type="match status" value="1"/>
</dbReference>
<dbReference type="InterPro" id="IPR015797">
    <property type="entry name" value="NUDIX_hydrolase-like_dom_sf"/>
</dbReference>
<proteinExistence type="inferred from homology"/>
<evidence type="ECO:0000313" key="14">
    <source>
        <dbReference type="EMBL" id="VEG28268.1"/>
    </source>
</evidence>
<dbReference type="GO" id="GO:0006260">
    <property type="term" value="P:DNA replication"/>
    <property type="evidence" value="ECO:0007669"/>
    <property type="project" value="UniProtKB-KW"/>
</dbReference>
<keyword evidence="6" id="KW-0227">DNA damage</keyword>
<keyword evidence="7 14" id="KW-0378">Hydrolase</keyword>
<evidence type="ECO:0000256" key="10">
    <source>
        <dbReference type="ARBA" id="ARBA00035861"/>
    </source>
</evidence>
<feature type="domain" description="Nudix hydrolase" evidence="13">
    <location>
        <begin position="13"/>
        <end position="165"/>
    </location>
</feature>
<sequence length="193" mass="20367">MHERTRHLEPQVPGPLVVAAAVLDSLDAPRSLLCAARAYPVEHAGQYELPGGKVEPGEAPLSALARELDEELSMGVRIGPEVEPPAPLAVPAPRDGAASGDTAPAWPVLHGFRMRVWMTEPAGTGGRPRPGGSHEQVRWVPLDSVLDLPWLPADRPILEAVLSRARTSGTPRDPLAPALPPPAVDGGDHQPGI</sequence>
<evidence type="ECO:0000256" key="9">
    <source>
        <dbReference type="ARBA" id="ARBA00023204"/>
    </source>
</evidence>
<dbReference type="GO" id="GO:0044716">
    <property type="term" value="F:8-oxo-GDP phosphatase activity"/>
    <property type="evidence" value="ECO:0007669"/>
    <property type="project" value="TreeGrafter"/>
</dbReference>
<comment type="catalytic activity">
    <reaction evidence="10">
        <text>8-oxo-dGTP + H2O = 8-oxo-dGMP + diphosphate + H(+)</text>
        <dbReference type="Rhea" id="RHEA:31575"/>
        <dbReference type="ChEBI" id="CHEBI:15377"/>
        <dbReference type="ChEBI" id="CHEBI:15378"/>
        <dbReference type="ChEBI" id="CHEBI:33019"/>
        <dbReference type="ChEBI" id="CHEBI:63224"/>
        <dbReference type="ChEBI" id="CHEBI:77896"/>
        <dbReference type="EC" id="3.6.1.55"/>
    </reaction>
</comment>
<dbReference type="Gene3D" id="3.90.79.10">
    <property type="entry name" value="Nucleoside Triphosphate Pyrophosphohydrolase"/>
    <property type="match status" value="1"/>
</dbReference>
<evidence type="ECO:0000256" key="4">
    <source>
        <dbReference type="ARBA" id="ARBA00022705"/>
    </source>
</evidence>
<comment type="cofactor">
    <cofactor evidence="1">
        <name>Mg(2+)</name>
        <dbReference type="ChEBI" id="CHEBI:18420"/>
    </cofactor>
</comment>
<name>A0A448HH22_9ACTO</name>
<evidence type="ECO:0000256" key="12">
    <source>
        <dbReference type="SAM" id="MobiDB-lite"/>
    </source>
</evidence>
<evidence type="ECO:0000313" key="15">
    <source>
        <dbReference type="Proteomes" id="UP000266895"/>
    </source>
</evidence>
<evidence type="ECO:0000259" key="13">
    <source>
        <dbReference type="PROSITE" id="PS51462"/>
    </source>
</evidence>
<dbReference type="GO" id="GO:0008413">
    <property type="term" value="F:8-oxo-7,8-dihydroguanosine triphosphate pyrophosphatase activity"/>
    <property type="evidence" value="ECO:0007669"/>
    <property type="project" value="TreeGrafter"/>
</dbReference>
<dbReference type="InterPro" id="IPR000086">
    <property type="entry name" value="NUDIX_hydrolase_dom"/>
</dbReference>
<dbReference type="SUPFAM" id="SSF55811">
    <property type="entry name" value="Nudix"/>
    <property type="match status" value="1"/>
</dbReference>
<evidence type="ECO:0000256" key="2">
    <source>
        <dbReference type="ARBA" id="ARBA00005582"/>
    </source>
</evidence>
<evidence type="ECO:0000256" key="6">
    <source>
        <dbReference type="ARBA" id="ARBA00022763"/>
    </source>
</evidence>
<organism evidence="14 15">
    <name type="scientific">Actinomyces howellii</name>
    <dbReference type="NCBI Taxonomy" id="52771"/>
    <lineage>
        <taxon>Bacteria</taxon>
        <taxon>Bacillati</taxon>
        <taxon>Actinomycetota</taxon>
        <taxon>Actinomycetes</taxon>
        <taxon>Actinomycetales</taxon>
        <taxon>Actinomycetaceae</taxon>
        <taxon>Actinomyces</taxon>
    </lineage>
</organism>
<protein>
    <recommendedName>
        <fullName evidence="11">8-oxo-dGTP diphosphatase</fullName>
        <ecNumber evidence="11">3.6.1.55</ecNumber>
    </recommendedName>
</protein>
<gene>
    <name evidence="14" type="primary">nudG</name>
    <name evidence="14" type="ORF">NCTC11636_01451</name>
</gene>
<keyword evidence="5" id="KW-0479">Metal-binding</keyword>
<reference evidence="14 15" key="1">
    <citation type="submission" date="2018-12" db="EMBL/GenBank/DDBJ databases">
        <authorList>
            <consortium name="Pathogen Informatics"/>
        </authorList>
    </citation>
    <scope>NUCLEOTIDE SEQUENCE [LARGE SCALE GENOMIC DNA]</scope>
    <source>
        <strain evidence="14 15">NCTC11636</strain>
    </source>
</reference>
<dbReference type="OrthoDB" id="9804442at2"/>
<dbReference type="GO" id="GO:0044715">
    <property type="term" value="F:8-oxo-dGDP phosphatase activity"/>
    <property type="evidence" value="ECO:0007669"/>
    <property type="project" value="TreeGrafter"/>
</dbReference>
<feature type="region of interest" description="Disordered" evidence="12">
    <location>
        <begin position="167"/>
        <end position="193"/>
    </location>
</feature>
<dbReference type="KEGG" id="ahw:NCTC11636_01451"/>
<evidence type="ECO:0000256" key="3">
    <source>
        <dbReference type="ARBA" id="ARBA00022457"/>
    </source>
</evidence>
<dbReference type="GO" id="GO:0006281">
    <property type="term" value="P:DNA repair"/>
    <property type="evidence" value="ECO:0007669"/>
    <property type="project" value="UniProtKB-KW"/>
</dbReference>
<keyword evidence="15" id="KW-1185">Reference proteome</keyword>
<dbReference type="RefSeq" id="WP_126382530.1">
    <property type="nucleotide sequence ID" value="NZ_LR134350.1"/>
</dbReference>
<keyword evidence="8" id="KW-0460">Magnesium</keyword>
<dbReference type="PROSITE" id="PS51462">
    <property type="entry name" value="NUDIX"/>
    <property type="match status" value="1"/>
</dbReference>
<keyword evidence="4" id="KW-0235">DNA replication</keyword>
<dbReference type="EC" id="3.6.1.55" evidence="11"/>
<dbReference type="EMBL" id="LR134350">
    <property type="protein sequence ID" value="VEG28268.1"/>
    <property type="molecule type" value="Genomic_DNA"/>
</dbReference>
<evidence type="ECO:0000256" key="8">
    <source>
        <dbReference type="ARBA" id="ARBA00022842"/>
    </source>
</evidence>
<dbReference type="PANTHER" id="PTHR47707">
    <property type="entry name" value="8-OXO-DGTP DIPHOSPHATASE"/>
    <property type="match status" value="1"/>
</dbReference>
<evidence type="ECO:0000256" key="1">
    <source>
        <dbReference type="ARBA" id="ARBA00001946"/>
    </source>
</evidence>